<dbReference type="PANTHER" id="PTHR35271">
    <property type="entry name" value="ABC TRANSPORTER, SUBSTRATE-BINDING LIPOPROTEIN-RELATED"/>
    <property type="match status" value="1"/>
</dbReference>
<evidence type="ECO:0000313" key="2">
    <source>
        <dbReference type="Proteomes" id="UP000619743"/>
    </source>
</evidence>
<evidence type="ECO:0000313" key="1">
    <source>
        <dbReference type="EMBL" id="GGA77897.1"/>
    </source>
</evidence>
<dbReference type="PANTHER" id="PTHR35271:SF1">
    <property type="entry name" value="ABC TRANSPORTER, SUBSTRATE-BINDING LIPOPROTEIN"/>
    <property type="match status" value="1"/>
</dbReference>
<protein>
    <submittedName>
        <fullName evidence="1">Uncharacterized protein</fullName>
    </submittedName>
</protein>
<reference evidence="2" key="1">
    <citation type="journal article" date="2019" name="Int. J. Syst. Evol. Microbiol.">
        <title>The Global Catalogue of Microorganisms (GCM) 10K type strain sequencing project: providing services to taxonomists for standard genome sequencing and annotation.</title>
        <authorList>
            <consortium name="The Broad Institute Genomics Platform"/>
            <consortium name="The Broad Institute Genome Sequencing Center for Infectious Disease"/>
            <person name="Wu L."/>
            <person name="Ma J."/>
        </authorList>
    </citation>
    <scope>NUCLEOTIDE SEQUENCE [LARGE SCALE GENOMIC DNA]</scope>
    <source>
        <strain evidence="2">CGMCC 1.10130</strain>
    </source>
</reference>
<dbReference type="EMBL" id="BMDX01000008">
    <property type="protein sequence ID" value="GGA77897.1"/>
    <property type="molecule type" value="Genomic_DNA"/>
</dbReference>
<sequence length="303" mass="33767">MLVIASYDANNEWSNECITGIKTKLGNNHRVEIIYLDTKQLPKEQHQAAADKAWQTFVSQKPDIVLLGDDNAVGLLARRVVATNTPLVLYGVNDNPRMYFDNVQLPTGVVGVLERRLFTPLIRLIHQMVPLKHQRILVMFDDSTTTAAYIGNALRGNTTLRLGALQAEVKPIASYQEWQYTIRNAAKQYDAIVMENWYTLRDVASGNVVPEDEVLDWSGRNSTLPIFSTARYAVAPMRAVGAITISGIEHGEMAGQAALDILAQKTTEPLIITESDLYYFNQLALERFGLTLPAETAEIANFN</sequence>
<dbReference type="AlphaFoldDB" id="A0A8J2U593"/>
<gene>
    <name evidence="1" type="ORF">GCM10011369_19760</name>
</gene>
<organism evidence="1 2">
    <name type="scientific">Neiella marina</name>
    <dbReference type="NCBI Taxonomy" id="508461"/>
    <lineage>
        <taxon>Bacteria</taxon>
        <taxon>Pseudomonadati</taxon>
        <taxon>Pseudomonadota</taxon>
        <taxon>Gammaproteobacteria</taxon>
        <taxon>Alteromonadales</taxon>
        <taxon>Echinimonadaceae</taxon>
        <taxon>Neiella</taxon>
    </lineage>
</organism>
<proteinExistence type="predicted"/>
<name>A0A8J2U593_9GAMM</name>
<dbReference type="Proteomes" id="UP000619743">
    <property type="component" value="Unassembled WGS sequence"/>
</dbReference>
<comment type="caution">
    <text evidence="1">The sequence shown here is derived from an EMBL/GenBank/DDBJ whole genome shotgun (WGS) entry which is preliminary data.</text>
</comment>
<dbReference type="Gene3D" id="3.40.50.2300">
    <property type="match status" value="2"/>
</dbReference>
<accession>A0A8J2U593</accession>
<dbReference type="InterPro" id="IPR007487">
    <property type="entry name" value="ABC_transpt-TYRBP-like"/>
</dbReference>
<keyword evidence="2" id="KW-1185">Reference proteome</keyword>